<dbReference type="AlphaFoldDB" id="A0A0G4GJG3"/>
<sequence>MVWGWGASPGCAAVVLQNRDAPNGVYTLMVQGRALRTYCVFDRERGTIWTLIRSITLKDYRSPQGVRGVPFNAGYRGPVKLETLNKAVKEPPRGTFTLEHDPLFNMVEDKEAAWTYFLATCNFDTSQDRDFILIPLMKGDPFPIAFDAENLCMPVESYDIRGHSCLPPKSCELPFSHGMGRYDFHVDSYMASKGVCEGDLTITRAKEGGEDNFGYYKRVNKELRAAMTTSPPPTSGWGRSSLSRARSVTTCTLCKRADTWNQQDSVWSGYKLFDVSANQACTISDGCFLQAQKSESSEQMACDHSAGPPRSVGIPSVAIHRVADISIHDSVTSKPEQDMLCRAYMVDELLRYDEGRDIGCYEIQRDRSGEVGNTWCNLYDNTRMTQAGGSYRSGRVTFPLCPKEKRELNATAANATSLPPGEVIRTEDNLVDYGDNATSSVSMLSLSSRSRTRRGWHGGWGVDRRHLQLLKGDTSPNVTVAKTDNASHVLSLSHDGERTKHLP</sequence>
<dbReference type="EMBL" id="CDMY01000688">
    <property type="protein sequence ID" value="CEM30043.1"/>
    <property type="molecule type" value="Genomic_DNA"/>
</dbReference>
<dbReference type="VEuPathDB" id="CryptoDB:Vbra_17966"/>
<accession>A0A0G4GJG3</accession>
<name>A0A0G4GJG3_VITBC</name>
<dbReference type="InParanoid" id="A0A0G4GJG3"/>
<dbReference type="PhylomeDB" id="A0A0G4GJG3"/>
<keyword evidence="2" id="KW-1185">Reference proteome</keyword>
<evidence type="ECO:0000313" key="2">
    <source>
        <dbReference type="Proteomes" id="UP000041254"/>
    </source>
</evidence>
<dbReference type="Proteomes" id="UP000041254">
    <property type="component" value="Unassembled WGS sequence"/>
</dbReference>
<organism evidence="1 2">
    <name type="scientific">Vitrella brassicaformis (strain CCMP3155)</name>
    <dbReference type="NCBI Taxonomy" id="1169540"/>
    <lineage>
        <taxon>Eukaryota</taxon>
        <taxon>Sar</taxon>
        <taxon>Alveolata</taxon>
        <taxon>Colpodellida</taxon>
        <taxon>Vitrellaceae</taxon>
        <taxon>Vitrella</taxon>
    </lineage>
</organism>
<dbReference type="OrthoDB" id="5948688at2759"/>
<proteinExistence type="predicted"/>
<reference evidence="1 2" key="1">
    <citation type="submission" date="2014-11" db="EMBL/GenBank/DDBJ databases">
        <authorList>
            <person name="Zhu J."/>
            <person name="Qi W."/>
            <person name="Song R."/>
        </authorList>
    </citation>
    <scope>NUCLEOTIDE SEQUENCE [LARGE SCALE GENOMIC DNA]</scope>
</reference>
<gene>
    <name evidence="1" type="ORF">Vbra_17966</name>
</gene>
<evidence type="ECO:0000313" key="1">
    <source>
        <dbReference type="EMBL" id="CEM30043.1"/>
    </source>
</evidence>
<protein>
    <submittedName>
        <fullName evidence="1">Uncharacterized protein</fullName>
    </submittedName>
</protein>